<name>A0A378I7V3_9GAMM</name>
<protein>
    <submittedName>
        <fullName evidence="4">Ankyrin repeats (3 copies)</fullName>
    </submittedName>
</protein>
<reference evidence="4 6" key="2">
    <citation type="submission" date="2018-06" db="EMBL/GenBank/DDBJ databases">
        <authorList>
            <consortium name="Pathogen Informatics"/>
            <person name="Doyle S."/>
        </authorList>
    </citation>
    <scope>NUCLEOTIDE SEQUENCE [LARGE SCALE GENOMIC DNA]</scope>
    <source>
        <strain evidence="4 6">NCTC12437</strain>
    </source>
</reference>
<dbReference type="RefSeq" id="WP_058524638.1">
    <property type="nucleotide sequence ID" value="NZ_CAAAHV010000013.1"/>
</dbReference>
<dbReference type="Proteomes" id="UP000054735">
    <property type="component" value="Unassembled WGS sequence"/>
</dbReference>
<keyword evidence="1" id="KW-0677">Repeat</keyword>
<evidence type="ECO:0000313" key="5">
    <source>
        <dbReference type="Proteomes" id="UP000054735"/>
    </source>
</evidence>
<dbReference type="InterPro" id="IPR036770">
    <property type="entry name" value="Ankyrin_rpt-contain_sf"/>
</dbReference>
<dbReference type="Proteomes" id="UP000255066">
    <property type="component" value="Unassembled WGS sequence"/>
</dbReference>
<dbReference type="EMBL" id="LNXT01000048">
    <property type="protein sequence ID" value="KTC68042.1"/>
    <property type="molecule type" value="Genomic_DNA"/>
</dbReference>
<keyword evidence="5" id="KW-1185">Reference proteome</keyword>
<sequence>MSLFNVQSVEELQGLLTNLKEKSELSQTNEKKQTPIVYWASQEDWEKVEAFLSVDVSSNDPENFGRAASIAIKCGNTDLAMKLLEKTNVSQDEWTLLHCAVASAPDTDDLEGQKAAIQKIEELLKRANMHENCRKKNINGFTPLLLAVKSQKFYLVETLLNAAKIRKDVEDQQLLAEAILYTEKVNPELAKKMLESADPDTLWLLQDKESNRAISPLHLAILRKRKEEIDQLADEADLTVQTASGFNAIRLASRVKDWNTVALLSQAQTDDADSLQYGPVMLSAAYNQLYKLATELVQKGAKLNWFLGTSPKSFNAFHLAVQWKQAEFLDALIESQTNSAQQSPLELKYNGRTPIELAAHLKQWDMVARFARIKPANPEAAGYITAWQAAKADNALDEETLEKLREAAQVEKVQVKVPAKPVDAAEGLQNTSEEDRVFVEAFKKIYQALYAGQSSFFKSRNFIEQQEITKEVIQKHIDAKPESRSAKAVSLARRYMGNMESMELVREIHKYAYDNSGFFKCSPNSKNLYSEDAQRAYEEADENSRTGQIRTALKG</sequence>
<reference evidence="3 5" key="1">
    <citation type="submission" date="2015-11" db="EMBL/GenBank/DDBJ databases">
        <title>Genomic analysis of 38 Legionella species identifies large and diverse effector repertoires.</title>
        <authorList>
            <person name="Burstein D."/>
            <person name="Amaro F."/>
            <person name="Zusman T."/>
            <person name="Lifshitz Z."/>
            <person name="Cohen O."/>
            <person name="Gilbert J.A."/>
            <person name="Pupko T."/>
            <person name="Shuman H.A."/>
            <person name="Segal G."/>
        </authorList>
    </citation>
    <scope>NUCLEOTIDE SEQUENCE [LARGE SCALE GENOMIC DNA]</scope>
    <source>
        <strain evidence="3 5">CDC#1407-AL-14</strain>
    </source>
</reference>
<dbReference type="AlphaFoldDB" id="A0A378I7V3"/>
<accession>A0A378I7V3</accession>
<dbReference type="STRING" id="28083.Lbir_2644"/>
<dbReference type="SMART" id="SM00248">
    <property type="entry name" value="ANK"/>
    <property type="match status" value="6"/>
</dbReference>
<evidence type="ECO:0000313" key="3">
    <source>
        <dbReference type="EMBL" id="KTC68042.1"/>
    </source>
</evidence>
<keyword evidence="2" id="KW-0040">ANK repeat</keyword>
<evidence type="ECO:0000313" key="4">
    <source>
        <dbReference type="EMBL" id="STX31249.1"/>
    </source>
</evidence>
<organism evidence="4 6">
    <name type="scientific">Legionella birminghamensis</name>
    <dbReference type="NCBI Taxonomy" id="28083"/>
    <lineage>
        <taxon>Bacteria</taxon>
        <taxon>Pseudomonadati</taxon>
        <taxon>Pseudomonadota</taxon>
        <taxon>Gammaproteobacteria</taxon>
        <taxon>Legionellales</taxon>
        <taxon>Legionellaceae</taxon>
        <taxon>Legionella</taxon>
    </lineage>
</organism>
<dbReference type="EMBL" id="UGNW01000001">
    <property type="protein sequence ID" value="STX31249.1"/>
    <property type="molecule type" value="Genomic_DNA"/>
</dbReference>
<evidence type="ECO:0000256" key="2">
    <source>
        <dbReference type="ARBA" id="ARBA00023043"/>
    </source>
</evidence>
<dbReference type="PANTHER" id="PTHR24198">
    <property type="entry name" value="ANKYRIN REPEAT AND PROTEIN KINASE DOMAIN-CONTAINING PROTEIN"/>
    <property type="match status" value="1"/>
</dbReference>
<dbReference type="SUPFAM" id="SSF48403">
    <property type="entry name" value="Ankyrin repeat"/>
    <property type="match status" value="1"/>
</dbReference>
<evidence type="ECO:0000313" key="6">
    <source>
        <dbReference type="Proteomes" id="UP000255066"/>
    </source>
</evidence>
<gene>
    <name evidence="3" type="ORF">Lbir_2644</name>
    <name evidence="4" type="ORF">NCTC12437_01020</name>
</gene>
<dbReference type="OrthoDB" id="5652268at2"/>
<proteinExistence type="predicted"/>
<dbReference type="PANTHER" id="PTHR24198:SF165">
    <property type="entry name" value="ANKYRIN REPEAT-CONTAINING PROTEIN-RELATED"/>
    <property type="match status" value="1"/>
</dbReference>
<dbReference type="Gene3D" id="1.25.40.20">
    <property type="entry name" value="Ankyrin repeat-containing domain"/>
    <property type="match status" value="2"/>
</dbReference>
<evidence type="ECO:0000256" key="1">
    <source>
        <dbReference type="ARBA" id="ARBA00022737"/>
    </source>
</evidence>
<dbReference type="InterPro" id="IPR002110">
    <property type="entry name" value="Ankyrin_rpt"/>
</dbReference>